<dbReference type="RefSeq" id="WP_169526391.1">
    <property type="nucleotide sequence ID" value="NZ_JAAMPU010000100.1"/>
</dbReference>
<dbReference type="EMBL" id="JAAMPU010000100">
    <property type="protein sequence ID" value="NMH27391.1"/>
    <property type="molecule type" value="Genomic_DNA"/>
</dbReference>
<protein>
    <submittedName>
        <fullName evidence="3">T9SS type B sorting domain-containing protein</fullName>
    </submittedName>
</protein>
<dbReference type="Pfam" id="PF19081">
    <property type="entry name" value="Ig_7"/>
    <property type="match status" value="5"/>
</dbReference>
<gene>
    <name evidence="3" type="ORF">G6047_05040</name>
</gene>
<dbReference type="NCBIfam" id="TIGR01451">
    <property type="entry name" value="B_ant_repeat"/>
    <property type="match status" value="1"/>
</dbReference>
<dbReference type="NCBIfam" id="TIGR04131">
    <property type="entry name" value="Bac_Flav_CTERM"/>
    <property type="match status" value="1"/>
</dbReference>
<sequence length="2574" mass="268821">MKLNFTFKKMYGFKYVFLAILLLYFSQEIHSQSVRVYAQSISSQSNTDNASNATDANLTTRARVRASSGLALGIGAYSGHLELQYPATVPANTTSYIKIQTDDELLPSLLGGSLGGLLANVAGAVLIGNQEFTIQAKNNSTVVLQGDSQDIGEFSTNRLRIVTDPTGDYYIAITPAQAYNRVRFTNRIGSLLGLFNVRNLDVYDAFYISSADNCGRPSYTSYDGSGITLDLLNLSGAGVTNAQNAIDTNLNSYSQLSLGILGVAASIEQTAYFDGPSNANDQFNIRMRLDPSLLEVGVANSIQLVAQNGPNTVQTITLSSLLNAELLTLLQGNQIVTIPFQTVSPANKITVRYNGLVNIGLNQSLDLFDISRVPRPPVIIDAFTLDPKICSGSTASLIAMTSSGYELQWFSTAQSGSPLATTQSGQPFVTPALNSDTSYYVAAIRTGCTELSSRIRVRVHVVTVPTAADISVSSPLSACQGNITISPTTSLLNSSIKYFTSQDMTQEITTGYSGNPGVTYVKNTTTGTLSISGLTSANSPYHYFVALQVEGLCTNTAGTLKEVVVNYSQQLVVSVNSNLQGCNSVNLADAILNFDPNNTYTFYNGSGTAITAEAAASITTSGNYSIQAQGPNGTCASTLTPVIVTVNQQPQITLSSNALVTTVGNSVTLNATTSAGTIVWYNASGIALASNTTPVFTATGVYSFTAVATNAGCSSSAAITVTVLDPASCPPLTQPDFATMQSWSSILTGGVSNAPSAVDANLQTYSTITTGVGLLGVGTTWQTLQWEETIAAGTPVTIKLGSQYSGLTLIGGFSVIGTKRNASGVPQTIGTLQAVSGSLVDLLPGQNTFEYTFVPSNTSGPQAYDGVRIVIGSTVSVAQNAKVFDAYYYTAATQVACGDDVRDVLYGAVDLGVGALTSTVGVNDPFQAIDNSTTTAATMYSGLGVLAAAELTVVFNTPSIQGDQVRMRLSKPGTVLSAGVLAGLTIQPMLNNAVSGTAISSAILSVELLNGGQSALVTFTPNATFDRLRIRFGGVAGVLEFLNVHDVERLANTHVLNADVNNNITACQGQTISLEAASVPCTSFIWYDSETGGNVVATGNSFAIPATLAAGPHTFWIQPIRFGCSFLSRGKVTVNVTETAPENAIQSISINGSAQTSICAPNGNVTLLATLNSTLTITNPVFYWYASNGTTLTQIANQTGSSLPLTGLAPGTYTYFVGISSNEYCQTAADDRTQITFTILPPSSAADISVADVGICLNGTVVITPTSSLASAQFTYYFSNNLSQSIADGQVVGTATFDIAADGSSLTITGLSDTSSPYTFYVAVTSASTCINQAGNLADVVVTVGSLPTPTTNSTTQNFCSGNNPTVADIQVNESGVLFYTASTGGTLLSASTPLVNGTTYYASLSNGICQSTTRLAITVTIGNPATPTTEAASQNFCAVDNPTVADIQVNETGVVFYNLPVGGTAYASASPLTAGTYYAAIIDGICQSTSRLAITVTISNPATPTTSNTAQEFCAGNNPTVADLDINESNVTIYDMPDGGQALAAETPLASGTYYVTQVESATGCESSVRLVIDVNVTTVPTPTTSDDNQDFCLANAPTVANIQVNETGVVFYDAASGGNSYDPTAPLVSGIYYAALIDGICESDIRLEITVNVNDPATPTTDNATQIFCLSDNPTVADIQVNETTVVFYDAETGGTIIDPATPLTAGMYYAVNVENGCESSMRLAITIDIQDPATPTTDKVVQNFCAADNATVADLDVNESNINIYDVETGGQPLPTDTVLVSGTYYVTQVDPQTGCESSIRLAITVNVTAVGTPTTTDDSQDFCLIDTPTVANIQVNEADVTFYDAAVGGNAFDTTEPLISGIYYAGFTNGLCASDVRLAITVTVNDPAVPTTNNTTQIFCQGDNPTVADIQVNETAVVFYDAANAGNAIDPSTPLVAGTYYVAHVENGCESSIRLAIAISIDDPGTPTTNSPSQHFCATDNPTVAYLQVNETNVVFFDAATGGNQLDSNTPLTDGIYYVAFENVICASAVRLEISVTIGNPGTPTTNSVSQAFCASDAPTVVDIQVNESGVVFFDAAVGGNMINPTEILTSGTYYASISDGNCESNVRLEITVTIVNPATPTTNDASQDFCLSDNPTVADLQVNETSVVFYTSPTGGTALEPTAALSAGTYYVAFVEGTCESTIRLEIAVSIGNPATPTTSSASQNFCQANNPTVADLDVAETDVVFYTTATGGTPVSATAALLSGTYYVALVENGCESSVRLEITVTVSGSATAEITGGSAQSCVSESVTYTTAPGMINYIWTIIGGTITAGGSVSDNTVTVEWNVAGTASVAVLYTDATCGNTASASLDVTLSVCSDLTITKVVDVFTPGIGEEVTFTITVNNSGVTHFTDVMINELLPTGYTLVRFDATAGVYVPGTGIWLISSLLGNTSATLTITVIVNGTGDYMNSVTIDDSVPDDSNVLNNGAEAWVEPICLVVFNEFTPNGDGQNETFRIDCIENYPNSVLQVFNRYGVLVYKMRNYQNNWDGMANQNSPVNQDKMLPAGTYYYVLELGDGTEAKQGWVYLMR</sequence>
<keyword evidence="4" id="KW-1185">Reference proteome</keyword>
<evidence type="ECO:0000313" key="4">
    <source>
        <dbReference type="Proteomes" id="UP000712080"/>
    </source>
</evidence>
<feature type="domain" description="Ig-like" evidence="2">
    <location>
        <begin position="1349"/>
        <end position="1422"/>
    </location>
</feature>
<evidence type="ECO:0000259" key="1">
    <source>
        <dbReference type="Pfam" id="PF01345"/>
    </source>
</evidence>
<feature type="domain" description="Ig-like" evidence="2">
    <location>
        <begin position="387"/>
        <end position="461"/>
    </location>
</feature>
<organism evidence="3 4">
    <name type="scientific">Flavobacterium silvaticum</name>
    <dbReference type="NCBI Taxonomy" id="1852020"/>
    <lineage>
        <taxon>Bacteria</taxon>
        <taxon>Pseudomonadati</taxon>
        <taxon>Bacteroidota</taxon>
        <taxon>Flavobacteriia</taxon>
        <taxon>Flavobacteriales</taxon>
        <taxon>Flavobacteriaceae</taxon>
        <taxon>Flavobacterium</taxon>
    </lineage>
</organism>
<dbReference type="Proteomes" id="UP000712080">
    <property type="component" value="Unassembled WGS sequence"/>
</dbReference>
<reference evidence="3" key="1">
    <citation type="submission" date="2020-02" db="EMBL/GenBank/DDBJ databases">
        <title>Flavobacterium sp. genome.</title>
        <authorList>
            <person name="Jung H.S."/>
            <person name="Baek J.H."/>
            <person name="Jeon C.O."/>
        </authorList>
    </citation>
    <scope>NUCLEOTIDE SEQUENCE</scope>
    <source>
        <strain evidence="3">SE-s28</strain>
    </source>
</reference>
<name>A0A972FK03_9FLAO</name>
<dbReference type="Pfam" id="PF13585">
    <property type="entry name" value="CHU_C"/>
    <property type="match status" value="1"/>
</dbReference>
<proteinExistence type="predicted"/>
<comment type="caution">
    <text evidence="3">The sequence shown here is derived from an EMBL/GenBank/DDBJ whole genome shotgun (WGS) entry which is preliminary data.</text>
</comment>
<accession>A0A972FK03</accession>
<dbReference type="InterPro" id="IPR047589">
    <property type="entry name" value="DUF11_rpt"/>
</dbReference>
<feature type="domain" description="DUF11" evidence="1">
    <location>
        <begin position="2363"/>
        <end position="2475"/>
    </location>
</feature>
<dbReference type="InterPro" id="IPR044023">
    <property type="entry name" value="Ig_7"/>
</dbReference>
<feature type="domain" description="Ig-like" evidence="2">
    <location>
        <begin position="2199"/>
        <end position="2274"/>
    </location>
</feature>
<feature type="domain" description="Ig-like" evidence="2">
    <location>
        <begin position="1060"/>
        <end position="1137"/>
    </location>
</feature>
<evidence type="ECO:0000313" key="3">
    <source>
        <dbReference type="EMBL" id="NMH27391.1"/>
    </source>
</evidence>
<feature type="domain" description="Ig-like" evidence="2">
    <location>
        <begin position="1735"/>
        <end position="1812"/>
    </location>
</feature>
<dbReference type="InterPro" id="IPR001434">
    <property type="entry name" value="OmcB-like_DUF11"/>
</dbReference>
<dbReference type="InterPro" id="IPR026341">
    <property type="entry name" value="T9SS_type_B"/>
</dbReference>
<dbReference type="Pfam" id="PF01345">
    <property type="entry name" value="DUF11"/>
    <property type="match status" value="1"/>
</dbReference>
<evidence type="ECO:0000259" key="2">
    <source>
        <dbReference type="Pfam" id="PF19081"/>
    </source>
</evidence>